<dbReference type="OrthoDB" id="9810250at2"/>
<keyword evidence="1 2" id="KW-0238">DNA-binding</keyword>
<evidence type="ECO:0000256" key="2">
    <source>
        <dbReference type="PROSITE-ProRule" id="PRU00335"/>
    </source>
</evidence>
<dbReference type="InterPro" id="IPR001647">
    <property type="entry name" value="HTH_TetR"/>
</dbReference>
<reference evidence="5 6" key="1">
    <citation type="submission" date="2016-07" db="EMBL/GenBank/DDBJ databases">
        <title>Caryophanon tenue genome sequencing.</title>
        <authorList>
            <person name="Verma A."/>
            <person name="Pal Y."/>
            <person name="Krishnamurthi S."/>
        </authorList>
    </citation>
    <scope>NUCLEOTIDE SEQUENCE [LARGE SCALE GENOMIC DNA]</scope>
    <source>
        <strain evidence="5 6">DSM 14152</strain>
    </source>
</reference>
<organism evidence="5 6">
    <name type="scientific">Caryophanon tenue</name>
    <dbReference type="NCBI Taxonomy" id="33978"/>
    <lineage>
        <taxon>Bacteria</taxon>
        <taxon>Bacillati</taxon>
        <taxon>Bacillota</taxon>
        <taxon>Bacilli</taxon>
        <taxon>Bacillales</taxon>
        <taxon>Caryophanaceae</taxon>
        <taxon>Caryophanon</taxon>
    </lineage>
</organism>
<feature type="coiled-coil region" evidence="3">
    <location>
        <begin position="81"/>
        <end position="111"/>
    </location>
</feature>
<gene>
    <name evidence="5" type="ORF">A6M13_04075</name>
</gene>
<feature type="domain" description="HTH tetR-type" evidence="4">
    <location>
        <begin position="6"/>
        <end position="66"/>
    </location>
</feature>
<comment type="caution">
    <text evidence="5">The sequence shown here is derived from an EMBL/GenBank/DDBJ whole genome shotgun (WGS) entry which is preliminary data.</text>
</comment>
<dbReference type="GO" id="GO:0003677">
    <property type="term" value="F:DNA binding"/>
    <property type="evidence" value="ECO:0007669"/>
    <property type="project" value="UniProtKB-UniRule"/>
</dbReference>
<keyword evidence="6" id="KW-1185">Reference proteome</keyword>
<keyword evidence="3" id="KW-0175">Coiled coil</keyword>
<dbReference type="AlphaFoldDB" id="A0A1C0YC97"/>
<dbReference type="STRING" id="33978.A6M13_04075"/>
<evidence type="ECO:0000313" key="6">
    <source>
        <dbReference type="Proteomes" id="UP000093199"/>
    </source>
</evidence>
<dbReference type="EMBL" id="MASJ01000023">
    <property type="protein sequence ID" value="OCS84765.1"/>
    <property type="molecule type" value="Genomic_DNA"/>
</dbReference>
<dbReference type="Gene3D" id="1.10.357.10">
    <property type="entry name" value="Tetracycline Repressor, domain 2"/>
    <property type="match status" value="1"/>
</dbReference>
<name>A0A1C0YC97_9BACL</name>
<dbReference type="Pfam" id="PF00440">
    <property type="entry name" value="TetR_N"/>
    <property type="match status" value="1"/>
</dbReference>
<dbReference type="PROSITE" id="PS50977">
    <property type="entry name" value="HTH_TETR_2"/>
    <property type="match status" value="1"/>
</dbReference>
<evidence type="ECO:0000256" key="1">
    <source>
        <dbReference type="ARBA" id="ARBA00023125"/>
    </source>
</evidence>
<dbReference type="PANTHER" id="PTHR43479:SF7">
    <property type="entry name" value="TETR-FAMILY TRANSCRIPTIONAL REGULATOR"/>
    <property type="match status" value="1"/>
</dbReference>
<proteinExistence type="predicted"/>
<evidence type="ECO:0000313" key="5">
    <source>
        <dbReference type="EMBL" id="OCS84765.1"/>
    </source>
</evidence>
<dbReference type="InterPro" id="IPR050624">
    <property type="entry name" value="HTH-type_Tx_Regulator"/>
</dbReference>
<feature type="DNA-binding region" description="H-T-H motif" evidence="2">
    <location>
        <begin position="29"/>
        <end position="48"/>
    </location>
</feature>
<dbReference type="RefSeq" id="WP_066546170.1">
    <property type="nucleotide sequence ID" value="NZ_MASJ01000023.1"/>
</dbReference>
<protein>
    <recommendedName>
        <fullName evidence="4">HTH tetR-type domain-containing protein</fullName>
    </recommendedName>
</protein>
<accession>A0A1C0YC97</accession>
<dbReference type="InterPro" id="IPR009057">
    <property type="entry name" value="Homeodomain-like_sf"/>
</dbReference>
<sequence>MNRRALKTRKEILHAVHTLIQQKPFDTITIVDIVSEADISRGTFYTHFEDKYMMLNAYERQFYIAVDEAMDRALVQTNSVAEMIEVRRESMKILLEQLKSQQQLLEVLLNSPKKPQIDEHIRAGMANLMHFTITSNPEYTHANFSLTLLAKIASSLFMTILDHWVDENMVTPTDEILDTCISLIVRGPMQTLVFDLEDDILENVKQTIRPKS</sequence>
<evidence type="ECO:0000259" key="4">
    <source>
        <dbReference type="PROSITE" id="PS50977"/>
    </source>
</evidence>
<dbReference type="PANTHER" id="PTHR43479">
    <property type="entry name" value="ACREF/ENVCD OPERON REPRESSOR-RELATED"/>
    <property type="match status" value="1"/>
</dbReference>
<dbReference type="SUPFAM" id="SSF46689">
    <property type="entry name" value="Homeodomain-like"/>
    <property type="match status" value="1"/>
</dbReference>
<dbReference type="Proteomes" id="UP000093199">
    <property type="component" value="Unassembled WGS sequence"/>
</dbReference>
<evidence type="ECO:0000256" key="3">
    <source>
        <dbReference type="SAM" id="Coils"/>
    </source>
</evidence>